<evidence type="ECO:0000259" key="7">
    <source>
        <dbReference type="PROSITE" id="PS50011"/>
    </source>
</evidence>
<accession>A0A8J7QH96</accession>
<keyword evidence="3 8" id="KW-0418">Kinase</keyword>
<comment type="caution">
    <text evidence="8">The sequence shown here is derived from an EMBL/GenBank/DDBJ whole genome shotgun (WGS) entry which is preliminary data.</text>
</comment>
<evidence type="ECO:0000256" key="4">
    <source>
        <dbReference type="ARBA" id="ARBA00022840"/>
    </source>
</evidence>
<evidence type="ECO:0000256" key="1">
    <source>
        <dbReference type="ARBA" id="ARBA00022679"/>
    </source>
</evidence>
<dbReference type="GO" id="GO:0016020">
    <property type="term" value="C:membrane"/>
    <property type="evidence" value="ECO:0007669"/>
    <property type="project" value="TreeGrafter"/>
</dbReference>
<gene>
    <name evidence="8" type="ORF">J3U88_16865</name>
</gene>
<dbReference type="InterPro" id="IPR045269">
    <property type="entry name" value="Atg1-like"/>
</dbReference>
<name>A0A8J7QH96_9BACT</name>
<keyword evidence="4 5" id="KW-0067">ATP-binding</keyword>
<dbReference type="Proteomes" id="UP000664417">
    <property type="component" value="Unassembled WGS sequence"/>
</dbReference>
<dbReference type="InterPro" id="IPR017441">
    <property type="entry name" value="Protein_kinase_ATP_BS"/>
</dbReference>
<feature type="region of interest" description="Disordered" evidence="6">
    <location>
        <begin position="198"/>
        <end position="223"/>
    </location>
</feature>
<dbReference type="PROSITE" id="PS00107">
    <property type="entry name" value="PROTEIN_KINASE_ATP"/>
    <property type="match status" value="1"/>
</dbReference>
<dbReference type="GO" id="GO:0000407">
    <property type="term" value="C:phagophore assembly site"/>
    <property type="evidence" value="ECO:0007669"/>
    <property type="project" value="TreeGrafter"/>
</dbReference>
<dbReference type="PROSITE" id="PS00108">
    <property type="entry name" value="PROTEIN_KINASE_ST"/>
    <property type="match status" value="1"/>
</dbReference>
<dbReference type="GO" id="GO:0005829">
    <property type="term" value="C:cytosol"/>
    <property type="evidence" value="ECO:0007669"/>
    <property type="project" value="TreeGrafter"/>
</dbReference>
<dbReference type="PROSITE" id="PS50011">
    <property type="entry name" value="PROTEIN_KINASE_DOM"/>
    <property type="match status" value="1"/>
</dbReference>
<evidence type="ECO:0000256" key="3">
    <source>
        <dbReference type="ARBA" id="ARBA00022777"/>
    </source>
</evidence>
<feature type="compositionally biased region" description="Basic and acidic residues" evidence="6">
    <location>
        <begin position="204"/>
        <end position="213"/>
    </location>
</feature>
<organism evidence="8 9">
    <name type="scientific">Acanthopleuribacter pedis</name>
    <dbReference type="NCBI Taxonomy" id="442870"/>
    <lineage>
        <taxon>Bacteria</taxon>
        <taxon>Pseudomonadati</taxon>
        <taxon>Acidobacteriota</taxon>
        <taxon>Holophagae</taxon>
        <taxon>Acanthopleuribacterales</taxon>
        <taxon>Acanthopleuribacteraceae</taxon>
        <taxon>Acanthopleuribacter</taxon>
    </lineage>
</organism>
<dbReference type="PANTHER" id="PTHR24348">
    <property type="entry name" value="SERINE/THREONINE-PROTEIN KINASE UNC-51-RELATED"/>
    <property type="match status" value="1"/>
</dbReference>
<keyword evidence="2 5" id="KW-0547">Nucleotide-binding</keyword>
<dbReference type="InterPro" id="IPR000719">
    <property type="entry name" value="Prot_kinase_dom"/>
</dbReference>
<dbReference type="Gene3D" id="1.10.510.10">
    <property type="entry name" value="Transferase(Phosphotransferase) domain 1"/>
    <property type="match status" value="1"/>
</dbReference>
<evidence type="ECO:0000313" key="8">
    <source>
        <dbReference type="EMBL" id="MBO1320150.1"/>
    </source>
</evidence>
<protein>
    <submittedName>
        <fullName evidence="8">Protein kinase</fullName>
    </submittedName>
</protein>
<feature type="binding site" evidence="5">
    <location>
        <position position="685"/>
    </location>
    <ligand>
        <name>ATP</name>
        <dbReference type="ChEBI" id="CHEBI:30616"/>
    </ligand>
</feature>
<evidence type="ECO:0000256" key="6">
    <source>
        <dbReference type="SAM" id="MobiDB-lite"/>
    </source>
</evidence>
<reference evidence="8" key="1">
    <citation type="submission" date="2021-03" db="EMBL/GenBank/DDBJ databases">
        <authorList>
            <person name="Wang G."/>
        </authorList>
    </citation>
    <scope>NUCLEOTIDE SEQUENCE</scope>
    <source>
        <strain evidence="8">KCTC 12899</strain>
    </source>
</reference>
<dbReference type="InterPro" id="IPR011009">
    <property type="entry name" value="Kinase-like_dom_sf"/>
</dbReference>
<dbReference type="SUPFAM" id="SSF141371">
    <property type="entry name" value="PilZ domain-like"/>
    <property type="match status" value="1"/>
</dbReference>
<dbReference type="GO" id="GO:0005776">
    <property type="term" value="C:autophagosome"/>
    <property type="evidence" value="ECO:0007669"/>
    <property type="project" value="TreeGrafter"/>
</dbReference>
<keyword evidence="1" id="KW-0808">Transferase</keyword>
<evidence type="ECO:0000256" key="5">
    <source>
        <dbReference type="PROSITE-ProRule" id="PRU10141"/>
    </source>
</evidence>
<dbReference type="InterPro" id="IPR008271">
    <property type="entry name" value="Ser/Thr_kinase_AS"/>
</dbReference>
<dbReference type="SMART" id="SM00220">
    <property type="entry name" value="S_TKc"/>
    <property type="match status" value="1"/>
</dbReference>
<keyword evidence="9" id="KW-1185">Reference proteome</keyword>
<evidence type="ECO:0000313" key="9">
    <source>
        <dbReference type="Proteomes" id="UP000664417"/>
    </source>
</evidence>
<feature type="domain" description="Protein kinase" evidence="7">
    <location>
        <begin position="647"/>
        <end position="933"/>
    </location>
</feature>
<evidence type="ECO:0000256" key="2">
    <source>
        <dbReference type="ARBA" id="ARBA00022741"/>
    </source>
</evidence>
<dbReference type="RefSeq" id="WP_207860101.1">
    <property type="nucleotide sequence ID" value="NZ_JAFREP010000015.1"/>
</dbReference>
<dbReference type="SUPFAM" id="SSF56112">
    <property type="entry name" value="Protein kinase-like (PK-like)"/>
    <property type="match status" value="1"/>
</dbReference>
<dbReference type="GO" id="GO:0005524">
    <property type="term" value="F:ATP binding"/>
    <property type="evidence" value="ECO:0007669"/>
    <property type="project" value="UniProtKB-UniRule"/>
</dbReference>
<dbReference type="Gene3D" id="3.30.200.20">
    <property type="entry name" value="Phosphorylase Kinase, domain 1"/>
    <property type="match status" value="1"/>
</dbReference>
<sequence>MIDNENPPNRRLTERIVLKMDIQCHINGRPYRAQTIDFGPKGLSILSTSEMPLANQFRITMMPRADLEIVIHVEARNRKPVALKNKRFTKHGLRILSLAPSDIDLEKELRDALDRAHTDNIKSLEDLEDVSVTQTLPPWLSLDETLNQVLVPSRSLDETVIQENGPPPTYILDDSADSIEELEGTLNISGNFNAFPIPMPGVESNRDTPRPGDPESPPLDHSMDMTYADGLDSLAETTAVQEATPVDEEIETRSDKRLTKRVQLQLDCHAMIGQLMFQGATVDFSAKGLSAVFTSDIPIIDQFRLKCRENQLMEFDLKVQEKHREQVWTESGYQTRIGLKILKYSPNFETFLSRHRIFKPRSELSDVDRALAAGLKLELGNDNRRSQRRAYVQIPVLAKAGEKTHRCRSIEFGAKGLSILAPMEFPKLERFPIKCFGQQKLTFDLRVEEKSRAEVHTPFGKLWRIGLGIISANEGFDQFLVKIDMFNRGDLPNHNEVIDQALAAGYDGEDPLNDRRSQNRLRVKLPILVKVAETVFRGRSQDFGPKGLCFYAPINFPANRYYLIKCQLPDRSVFSLKVTEKNRRTISREEGDFYRIGVRILGASKEFKQFLQDRGLAVAPIAPESLDYDLEEIETSAPPTIGKKGRYHFIRKVGEGSFAEIYLVQDRKKNIEAAMKVLKPKYARKQRVRDQFIHEAQIVSKFRHPNIAQEFDTGEIEEEEYSAYLDFPPAVLKDHPQRMVYYTMQFIKGWSLDRVLKTKGRFDQIRTLEILRDVAGALKYAHNHDVVHLDIKPKNIMLHENGQVLITDFGLARILDYDSHGEDTQQPSVKLKNLTGTPYYMAPEQAGGGRIVDFRADLYSMGVTAFQMVTGKRPFTGNNWYDVVTKHLKEPPPTLRELEASVNPNFEYFVLKCLKKNPDNRFESASEVLHSIEDLMRYLQADMAPNSGDTKAGLVQKLMDQFGRAFMAVKLDQTPILELRGLHLYFMRYFETWDRLDLTVTAIGLMHDGTLVYQEDQGPKSFSFHFYEDGIRNITFYRGLLLNDLKAFMEGIVAFLNGSKVNGIDAVTLMFQLDLGRIRADYVDTVYEDDFSRDRLRELEEQLRYTDTWDENRFIEGDAIPFTELESLYLDIEEKFSQIKPRKIREQLGRDADPIMRREAIDICLRHIQDGPAGPLGHTQARLVDALIRNCVSDNDFDMAVSILHHLDKWRSEGELVRSGVTDPRIQLASPEFFRMINHKQERELNQFESELKQICRWCNAEQTVTELFHLFVEEEEPFHKKFLAKLCLHAAREDEALKLVDWAVNLSDAAAAMFLPCFSELPEDVDSKIFLRWLNHPGTKTRLALIDLISQRDFPERRSILQNCAQEEDDAYHASRKAAWHALEIIAPQAQEETLKVFYEVRKFARLTEPEKEKVFELAERTKSWDGQEFLIQVLTAKGAEAEGITLVHQKHAAYLLKQEGSPAGMNALKKAAGKFQIGGNKELIRYCKLLLEK</sequence>
<proteinExistence type="predicted"/>
<dbReference type="CDD" id="cd14014">
    <property type="entry name" value="STKc_PknB_like"/>
    <property type="match status" value="1"/>
</dbReference>
<dbReference type="PANTHER" id="PTHR24348:SF22">
    <property type="entry name" value="NON-SPECIFIC SERINE_THREONINE PROTEIN KINASE"/>
    <property type="match status" value="1"/>
</dbReference>
<dbReference type="EMBL" id="JAFREP010000015">
    <property type="protein sequence ID" value="MBO1320150.1"/>
    <property type="molecule type" value="Genomic_DNA"/>
</dbReference>
<dbReference type="GO" id="GO:0004674">
    <property type="term" value="F:protein serine/threonine kinase activity"/>
    <property type="evidence" value="ECO:0007669"/>
    <property type="project" value="InterPro"/>
</dbReference>
<dbReference type="Pfam" id="PF00069">
    <property type="entry name" value="Pkinase"/>
    <property type="match status" value="1"/>
</dbReference>